<feature type="compositionally biased region" description="Basic and acidic residues" evidence="1">
    <location>
        <begin position="24"/>
        <end position="33"/>
    </location>
</feature>
<feature type="region of interest" description="Disordered" evidence="1">
    <location>
        <begin position="1"/>
        <end position="138"/>
    </location>
</feature>
<dbReference type="OrthoDB" id="423433at2759"/>
<reference evidence="2" key="1">
    <citation type="submission" date="2021-02" db="EMBL/GenBank/DDBJ databases">
        <authorList>
            <person name="Dougan E. K."/>
            <person name="Rhodes N."/>
            <person name="Thang M."/>
            <person name="Chan C."/>
        </authorList>
    </citation>
    <scope>NUCLEOTIDE SEQUENCE</scope>
</reference>
<sequence>VYPRAVADSPVHSECAASSNEMIKPPEKTDMDNNIKAIMDMSPHIDGNQKGKDVDNDIADKDHNQKDKDVDKDVADKNHSGNHNRKDKDVEDKDADPKGNAKDTTNEHKAEDVESEDSDSSSSSSSGESDRPLPVVDTSNWNSDWHDTWEHALTLSSQVDSAHKRRVLNSMLRTIAHCHTKWNEECMLQKQYDELPPPFGLKVIVSMPYKLQIAIMRVNDIAYGTLKMIDFTPNFRAGPLAIQLMLKQTSHWFAHFTQVTPKLLKESKPKQDPDDLQSGFAYIKAKECLPCHPSGIVYVKTMNDFYLTLHDLAAWFLDDVVVELLGDLKSKTIVLPGLAEKGKTPAAQAIAMAISEYYILRDKKDDSIRPGSRICSSLDQLRGESGEKCRPDILDDPDVNTVPIPKLKSFLDSSLAECHTVERWTAARSVQNQLRMLCDNKVDEKAEPPEDSDTSREIDTFYDMIKPAFHEKAKLQDVMACLKRAHFVVNMNRATFIRKAGTSKDPVIRVPHMDGVRDFLSEERKSVIGYMQDGHKTPPKDWVQKLQWSHDVMTLIIESQKKPPRTRAIVSSDSFANGSKMLKEIKLSLPFFGHVCPAFIAEERGAFSVQYDYQLLLSRDEDGDRDGDKDEKEAAEDKVRSPEVLSNVTAKQFEKEVLAEWKGEQRWIRFFNLVVEQLREQEIAADVKEPPEDVAKVWVLVL</sequence>
<feature type="compositionally biased region" description="Basic and acidic residues" evidence="1">
    <location>
        <begin position="47"/>
        <end position="112"/>
    </location>
</feature>
<protein>
    <submittedName>
        <fullName evidence="2">Uncharacterized protein</fullName>
    </submittedName>
</protein>
<keyword evidence="3" id="KW-1185">Reference proteome</keyword>
<name>A0A812LWY4_9DINO</name>
<comment type="caution">
    <text evidence="2">The sequence shown here is derived from an EMBL/GenBank/DDBJ whole genome shotgun (WGS) entry which is preliminary data.</text>
</comment>
<dbReference type="AlphaFoldDB" id="A0A812LWY4"/>
<dbReference type="EMBL" id="CAJNJA010010121">
    <property type="protein sequence ID" value="CAE7253947.1"/>
    <property type="molecule type" value="Genomic_DNA"/>
</dbReference>
<evidence type="ECO:0000256" key="1">
    <source>
        <dbReference type="SAM" id="MobiDB-lite"/>
    </source>
</evidence>
<evidence type="ECO:0000313" key="3">
    <source>
        <dbReference type="Proteomes" id="UP000601435"/>
    </source>
</evidence>
<gene>
    <name evidence="2" type="ORF">SNEC2469_LOCUS5423</name>
</gene>
<accession>A0A812LWY4</accession>
<feature type="non-terminal residue" evidence="2">
    <location>
        <position position="1"/>
    </location>
</feature>
<organism evidence="2 3">
    <name type="scientific">Symbiodinium necroappetens</name>
    <dbReference type="NCBI Taxonomy" id="1628268"/>
    <lineage>
        <taxon>Eukaryota</taxon>
        <taxon>Sar</taxon>
        <taxon>Alveolata</taxon>
        <taxon>Dinophyceae</taxon>
        <taxon>Suessiales</taxon>
        <taxon>Symbiodiniaceae</taxon>
        <taxon>Symbiodinium</taxon>
    </lineage>
</organism>
<dbReference type="Proteomes" id="UP000601435">
    <property type="component" value="Unassembled WGS sequence"/>
</dbReference>
<feature type="region of interest" description="Disordered" evidence="1">
    <location>
        <begin position="622"/>
        <end position="641"/>
    </location>
</feature>
<proteinExistence type="predicted"/>
<evidence type="ECO:0000313" key="2">
    <source>
        <dbReference type="EMBL" id="CAE7253947.1"/>
    </source>
</evidence>